<feature type="domain" description="Tautomerase cis-CaaD-like" evidence="1">
    <location>
        <begin position="1"/>
        <end position="129"/>
    </location>
</feature>
<dbReference type="EMBL" id="JAVDXZ010000001">
    <property type="protein sequence ID" value="MDR7329851.1"/>
    <property type="molecule type" value="Genomic_DNA"/>
</dbReference>
<dbReference type="SUPFAM" id="SSF55331">
    <property type="entry name" value="Tautomerase/MIF"/>
    <property type="match status" value="1"/>
</dbReference>
<dbReference type="RefSeq" id="WP_290195002.1">
    <property type="nucleotide sequence ID" value="NZ_CP047654.1"/>
</dbReference>
<dbReference type="Proteomes" id="UP001180840">
    <property type="component" value="Unassembled WGS sequence"/>
</dbReference>
<name>A0ABU1ZY43_9CORY</name>
<dbReference type="Gene3D" id="3.30.429.10">
    <property type="entry name" value="Macrophage Migration Inhibitory Factor"/>
    <property type="match status" value="1"/>
</dbReference>
<gene>
    <name evidence="2" type="ORF">J2S39_001527</name>
</gene>
<evidence type="ECO:0000259" key="1">
    <source>
        <dbReference type="Pfam" id="PF14832"/>
    </source>
</evidence>
<sequence>MPTYTVASRRGLIDQEHRRDVATLLTDLHAEIARAPRYLVQVIFHELEPGALFLAGTEAPEGHVWVRADIRSGRSGARKTALLEQVTAKVAELLGLPPTNVWVYLNEIPGAHMTEYGSPLPEPGREEDWFSALPEEVRARLDRFP</sequence>
<organism evidence="2 3">
    <name type="scientific">Corynebacterium guangdongense</name>
    <dbReference type="NCBI Taxonomy" id="1783348"/>
    <lineage>
        <taxon>Bacteria</taxon>
        <taxon>Bacillati</taxon>
        <taxon>Actinomycetota</taxon>
        <taxon>Actinomycetes</taxon>
        <taxon>Mycobacteriales</taxon>
        <taxon>Corynebacteriaceae</taxon>
        <taxon>Corynebacterium</taxon>
    </lineage>
</organism>
<comment type="caution">
    <text evidence="2">The sequence shown here is derived from an EMBL/GenBank/DDBJ whole genome shotgun (WGS) entry which is preliminary data.</text>
</comment>
<protein>
    <submittedName>
        <fullName evidence="2">Phenylpyruvate tautomerase PptA (4-oxalocrotonate tautomerase family)</fullName>
    </submittedName>
</protein>
<proteinExistence type="predicted"/>
<accession>A0ABU1ZY43</accession>
<evidence type="ECO:0000313" key="2">
    <source>
        <dbReference type="EMBL" id="MDR7329851.1"/>
    </source>
</evidence>
<dbReference type="InterPro" id="IPR014347">
    <property type="entry name" value="Tautomerase/MIF_sf"/>
</dbReference>
<dbReference type="Pfam" id="PF14832">
    <property type="entry name" value="Tautomerase_3"/>
    <property type="match status" value="1"/>
</dbReference>
<dbReference type="InterPro" id="IPR028116">
    <property type="entry name" value="Cis-CaaD-like"/>
</dbReference>
<dbReference type="PANTHER" id="PTHR35530">
    <property type="entry name" value="TAUTOMERASE-RELATED"/>
    <property type="match status" value="1"/>
</dbReference>
<reference evidence="2" key="1">
    <citation type="submission" date="2023-07" db="EMBL/GenBank/DDBJ databases">
        <title>Sequencing the genomes of 1000 actinobacteria strains.</title>
        <authorList>
            <person name="Klenk H.-P."/>
        </authorList>
    </citation>
    <scope>NUCLEOTIDE SEQUENCE</scope>
    <source>
        <strain evidence="2">DSM 107476</strain>
    </source>
</reference>
<evidence type="ECO:0000313" key="3">
    <source>
        <dbReference type="Proteomes" id="UP001180840"/>
    </source>
</evidence>
<keyword evidence="3" id="KW-1185">Reference proteome</keyword>
<dbReference type="PANTHER" id="PTHR35530:SF1">
    <property type="entry name" value="2-HYDROXYMUCONATE TAUTOMERASE"/>
    <property type="match status" value="1"/>
</dbReference>